<dbReference type="NCBIfam" id="NF000658">
    <property type="entry name" value="PRK00029.1"/>
    <property type="match status" value="1"/>
</dbReference>
<comment type="catalytic activity">
    <reaction evidence="8">
        <text>L-histidyl-[protein] + UTP = N(tele)-(5'-uridylyl)-L-histidyl-[protein] + diphosphate</text>
        <dbReference type="Rhea" id="RHEA:83891"/>
        <dbReference type="Rhea" id="RHEA-COMP:9745"/>
        <dbReference type="Rhea" id="RHEA-COMP:20239"/>
        <dbReference type="ChEBI" id="CHEBI:29979"/>
        <dbReference type="ChEBI" id="CHEBI:33019"/>
        <dbReference type="ChEBI" id="CHEBI:46398"/>
        <dbReference type="ChEBI" id="CHEBI:233474"/>
    </reaction>
</comment>
<evidence type="ECO:0000256" key="8">
    <source>
        <dbReference type="HAMAP-Rule" id="MF_00692"/>
    </source>
</evidence>
<evidence type="ECO:0000256" key="2">
    <source>
        <dbReference type="ARBA" id="ARBA00022679"/>
    </source>
</evidence>
<dbReference type="Pfam" id="PF02696">
    <property type="entry name" value="SelO"/>
    <property type="match status" value="1"/>
</dbReference>
<feature type="active site" description="Proton acceptor" evidence="8">
    <location>
        <position position="253"/>
    </location>
</feature>
<dbReference type="PANTHER" id="PTHR12153:SF15">
    <property type="entry name" value="PROTEIN ADENYLYLTRANSFERASE SELO, MITOCHONDRIAL"/>
    <property type="match status" value="1"/>
</dbReference>
<dbReference type="PANTHER" id="PTHR12153">
    <property type="entry name" value="SELENOPROTEIN O"/>
    <property type="match status" value="1"/>
</dbReference>
<feature type="binding site" evidence="8">
    <location>
        <position position="94"/>
    </location>
    <ligand>
        <name>ATP</name>
        <dbReference type="ChEBI" id="CHEBI:30616"/>
    </ligand>
</feature>
<dbReference type="Proteomes" id="UP000030147">
    <property type="component" value="Unassembled WGS sequence"/>
</dbReference>
<comment type="catalytic activity">
    <reaction evidence="8">
        <text>L-threonyl-[protein] + ATP = 3-O-(5'-adenylyl)-L-threonyl-[protein] + diphosphate</text>
        <dbReference type="Rhea" id="RHEA:54292"/>
        <dbReference type="Rhea" id="RHEA-COMP:11060"/>
        <dbReference type="Rhea" id="RHEA-COMP:13847"/>
        <dbReference type="ChEBI" id="CHEBI:30013"/>
        <dbReference type="ChEBI" id="CHEBI:30616"/>
        <dbReference type="ChEBI" id="CHEBI:33019"/>
        <dbReference type="ChEBI" id="CHEBI:138113"/>
        <dbReference type="EC" id="2.7.7.108"/>
    </reaction>
</comment>
<comment type="catalytic activity">
    <reaction evidence="8">
        <text>L-seryl-[protein] + ATP = 3-O-(5'-adenylyl)-L-seryl-[protein] + diphosphate</text>
        <dbReference type="Rhea" id="RHEA:58120"/>
        <dbReference type="Rhea" id="RHEA-COMP:9863"/>
        <dbReference type="Rhea" id="RHEA-COMP:15073"/>
        <dbReference type="ChEBI" id="CHEBI:29999"/>
        <dbReference type="ChEBI" id="CHEBI:30616"/>
        <dbReference type="ChEBI" id="CHEBI:33019"/>
        <dbReference type="ChEBI" id="CHEBI:142516"/>
        <dbReference type="EC" id="2.7.7.108"/>
    </reaction>
</comment>
<dbReference type="GO" id="GO:0005524">
    <property type="term" value="F:ATP binding"/>
    <property type="evidence" value="ECO:0007669"/>
    <property type="project" value="UniProtKB-UniRule"/>
</dbReference>
<dbReference type="HAMAP" id="MF_00692">
    <property type="entry name" value="SelO"/>
    <property type="match status" value="1"/>
</dbReference>
<evidence type="ECO:0000256" key="7">
    <source>
        <dbReference type="ARBA" id="ARBA00022842"/>
    </source>
</evidence>
<keyword evidence="8" id="KW-0464">Manganese</keyword>
<dbReference type="EC" id="2.7.7.108" evidence="8"/>
<gene>
    <name evidence="8" type="primary">ydiU</name>
    <name evidence="8" type="synonym">selO</name>
    <name evidence="9" type="ORF">N782_15295</name>
</gene>
<keyword evidence="10" id="KW-1185">Reference proteome</keyword>
<feature type="binding site" evidence="8">
    <location>
        <position position="93"/>
    </location>
    <ligand>
        <name>ATP</name>
        <dbReference type="ChEBI" id="CHEBI:30616"/>
    </ligand>
</feature>
<dbReference type="eggNOG" id="COG0397">
    <property type="taxonomic scope" value="Bacteria"/>
</dbReference>
<feature type="binding site" evidence="8">
    <location>
        <position position="263"/>
    </location>
    <ligand>
        <name>Mg(2+)</name>
        <dbReference type="ChEBI" id="CHEBI:18420"/>
    </ligand>
</feature>
<dbReference type="AlphaFoldDB" id="A0A0A2TYK1"/>
<evidence type="ECO:0000256" key="6">
    <source>
        <dbReference type="ARBA" id="ARBA00022840"/>
    </source>
</evidence>
<sequence>MTTNNEMGWNLHHSYTRLPDMFFERVDPTPVRAPEMVRFNEELARSLGLDDKKLQEEDGLDMLSGNKLPEGALPIAMAYAGHQFGGFTMLGDGRAVLLGEHRTSSEETLDIQLKGSGTTPYSRAGDGRATLGPMLREYIISEAMHGLGIPTNRSLSVVKTGESVRRERELPGAVLTRIAASHLRVGTFEYVSEWGSKEDLQTLADYAIDRHYPEVKEDENPYLSFYKKVIEQQASLIAKWQLVGFIHGVMNTDNMTISGETIDYGPCAFMDEYDPKTVFSSIDTQGRYAYQNQPAIGQWNLARFAEALLPLFHADQEEGVELAKEALANYEKIYYSHWLIGMRKKLGLLNEEKEDRELMDNLLDIMKKHQADFTNTFRALTLNELEEIPMHGTEEFTHWYEQWQERLARQEETPTSIYEVMKNANPAVIPRNHQVEKALQAAVNKDDYSVMERLMSVLSNPYAYSDEQEEYATWPDPSRGPYQTFCGT</sequence>
<feature type="binding site" evidence="8">
    <location>
        <position position="263"/>
    </location>
    <ligand>
        <name>ATP</name>
        <dbReference type="ChEBI" id="CHEBI:30616"/>
    </ligand>
</feature>
<organism evidence="9 10">
    <name type="scientific">Pontibacillus yanchengensis Y32</name>
    <dbReference type="NCBI Taxonomy" id="1385514"/>
    <lineage>
        <taxon>Bacteria</taxon>
        <taxon>Bacillati</taxon>
        <taxon>Bacillota</taxon>
        <taxon>Bacilli</taxon>
        <taxon>Bacillales</taxon>
        <taxon>Bacillaceae</taxon>
        <taxon>Pontibacillus</taxon>
    </lineage>
</organism>
<keyword evidence="7 8" id="KW-0460">Magnesium</keyword>
<reference evidence="9 10" key="1">
    <citation type="journal article" date="2015" name="Stand. Genomic Sci.">
        <title>High quality draft genome sequence of the moderately halophilic bacterium Pontibacillus yanchengensis Y32(T) and comparison among Pontibacillus genomes.</title>
        <authorList>
            <person name="Huang J."/>
            <person name="Qiao Z.X."/>
            <person name="Tang J.W."/>
            <person name="Wang G."/>
        </authorList>
    </citation>
    <scope>NUCLEOTIDE SEQUENCE [LARGE SCALE GENOMIC DNA]</scope>
    <source>
        <strain evidence="9 10">Y32</strain>
    </source>
</reference>
<comment type="caution">
    <text evidence="9">The sequence shown here is derived from an EMBL/GenBank/DDBJ whole genome shotgun (WGS) entry which is preliminary data.</text>
</comment>
<evidence type="ECO:0000256" key="3">
    <source>
        <dbReference type="ARBA" id="ARBA00022695"/>
    </source>
</evidence>
<dbReference type="RefSeq" id="WP_036815595.1">
    <property type="nucleotide sequence ID" value="NZ_AVBF01000003.1"/>
</dbReference>
<protein>
    <recommendedName>
        <fullName evidence="8">Protein nucleotidyltransferase YdiU</fullName>
        <ecNumber evidence="8">2.7.7.-</ecNumber>
    </recommendedName>
    <alternativeName>
        <fullName evidence="8">Protein adenylyltransferase YdiU</fullName>
        <ecNumber evidence="8">2.7.7.108</ecNumber>
    </alternativeName>
    <alternativeName>
        <fullName evidence="8">Protein uridylyltransferase YdiU</fullName>
        <ecNumber evidence="8">2.7.7.-</ecNumber>
    </alternativeName>
</protein>
<feature type="binding site" evidence="8">
    <location>
        <position position="254"/>
    </location>
    <ligand>
        <name>Mg(2+)</name>
        <dbReference type="ChEBI" id="CHEBI:18420"/>
    </ligand>
</feature>
<keyword evidence="3 8" id="KW-0548">Nucleotidyltransferase</keyword>
<evidence type="ECO:0000313" key="9">
    <source>
        <dbReference type="EMBL" id="KGP74315.1"/>
    </source>
</evidence>
<dbReference type="EC" id="2.7.7.-" evidence="8"/>
<dbReference type="InterPro" id="IPR003846">
    <property type="entry name" value="SelO"/>
</dbReference>
<name>A0A0A2TYK1_9BACI</name>
<comment type="catalytic activity">
    <reaction evidence="8">
        <text>L-tyrosyl-[protein] + ATP = O-(5'-adenylyl)-L-tyrosyl-[protein] + diphosphate</text>
        <dbReference type="Rhea" id="RHEA:54288"/>
        <dbReference type="Rhea" id="RHEA-COMP:10136"/>
        <dbReference type="Rhea" id="RHEA-COMP:13846"/>
        <dbReference type="ChEBI" id="CHEBI:30616"/>
        <dbReference type="ChEBI" id="CHEBI:33019"/>
        <dbReference type="ChEBI" id="CHEBI:46858"/>
        <dbReference type="ChEBI" id="CHEBI:83624"/>
        <dbReference type="EC" id="2.7.7.108"/>
    </reaction>
</comment>
<evidence type="ECO:0000256" key="4">
    <source>
        <dbReference type="ARBA" id="ARBA00022723"/>
    </source>
</evidence>
<comment type="function">
    <text evidence="8">Nucleotidyltransferase involved in the post-translational modification of proteins. It can catalyze the addition of adenosine monophosphate (AMP) or uridine monophosphate (UMP) to a protein, resulting in modifications known as AMPylation and UMPylation.</text>
</comment>
<dbReference type="GO" id="GO:0030145">
    <property type="term" value="F:manganese ion binding"/>
    <property type="evidence" value="ECO:0007669"/>
    <property type="project" value="UniProtKB-UniRule"/>
</dbReference>
<evidence type="ECO:0000256" key="5">
    <source>
        <dbReference type="ARBA" id="ARBA00022741"/>
    </source>
</evidence>
<dbReference type="STRING" id="1385514.N782_15295"/>
<accession>A0A0A2TYK1</accession>
<keyword evidence="2 8" id="KW-0808">Transferase</keyword>
<keyword evidence="5 8" id="KW-0547">Nucleotide-binding</keyword>
<feature type="binding site" evidence="8">
    <location>
        <position position="114"/>
    </location>
    <ligand>
        <name>ATP</name>
        <dbReference type="ChEBI" id="CHEBI:30616"/>
    </ligand>
</feature>
<feature type="binding site" evidence="8">
    <location>
        <position position="127"/>
    </location>
    <ligand>
        <name>ATP</name>
        <dbReference type="ChEBI" id="CHEBI:30616"/>
    </ligand>
</feature>
<evidence type="ECO:0000313" key="10">
    <source>
        <dbReference type="Proteomes" id="UP000030147"/>
    </source>
</evidence>
<feature type="binding site" evidence="8">
    <location>
        <position position="184"/>
    </location>
    <ligand>
        <name>ATP</name>
        <dbReference type="ChEBI" id="CHEBI:30616"/>
    </ligand>
</feature>
<feature type="binding site" evidence="8">
    <location>
        <position position="91"/>
    </location>
    <ligand>
        <name>ATP</name>
        <dbReference type="ChEBI" id="CHEBI:30616"/>
    </ligand>
</feature>
<evidence type="ECO:0000256" key="1">
    <source>
        <dbReference type="ARBA" id="ARBA00009747"/>
    </source>
</evidence>
<proteinExistence type="inferred from homology"/>
<comment type="catalytic activity">
    <reaction evidence="8">
        <text>L-seryl-[protein] + UTP = O-(5'-uridylyl)-L-seryl-[protein] + diphosphate</text>
        <dbReference type="Rhea" id="RHEA:64604"/>
        <dbReference type="Rhea" id="RHEA-COMP:9863"/>
        <dbReference type="Rhea" id="RHEA-COMP:16635"/>
        <dbReference type="ChEBI" id="CHEBI:29999"/>
        <dbReference type="ChEBI" id="CHEBI:33019"/>
        <dbReference type="ChEBI" id="CHEBI:46398"/>
        <dbReference type="ChEBI" id="CHEBI:156051"/>
    </reaction>
</comment>
<dbReference type="GO" id="GO:0070733">
    <property type="term" value="F:AMPylase activity"/>
    <property type="evidence" value="ECO:0007669"/>
    <property type="project" value="UniProtKB-EC"/>
</dbReference>
<comment type="cofactor">
    <cofactor evidence="8">
        <name>Mg(2+)</name>
        <dbReference type="ChEBI" id="CHEBI:18420"/>
    </cofactor>
    <cofactor evidence="8">
        <name>Mn(2+)</name>
        <dbReference type="ChEBI" id="CHEBI:29035"/>
    </cofactor>
</comment>
<comment type="catalytic activity">
    <reaction evidence="8">
        <text>L-tyrosyl-[protein] + UTP = O-(5'-uridylyl)-L-tyrosyl-[protein] + diphosphate</text>
        <dbReference type="Rhea" id="RHEA:83887"/>
        <dbReference type="Rhea" id="RHEA-COMP:10136"/>
        <dbReference type="Rhea" id="RHEA-COMP:20238"/>
        <dbReference type="ChEBI" id="CHEBI:33019"/>
        <dbReference type="ChEBI" id="CHEBI:46398"/>
        <dbReference type="ChEBI" id="CHEBI:46858"/>
        <dbReference type="ChEBI" id="CHEBI:90602"/>
    </reaction>
</comment>
<keyword evidence="6 8" id="KW-0067">ATP-binding</keyword>
<feature type="binding site" evidence="8">
    <location>
        <position position="177"/>
    </location>
    <ligand>
        <name>ATP</name>
        <dbReference type="ChEBI" id="CHEBI:30616"/>
    </ligand>
</feature>
<dbReference type="GO" id="GO:0000287">
    <property type="term" value="F:magnesium ion binding"/>
    <property type="evidence" value="ECO:0007669"/>
    <property type="project" value="UniProtKB-UniRule"/>
</dbReference>
<feature type="binding site" evidence="8">
    <location>
        <position position="126"/>
    </location>
    <ligand>
        <name>ATP</name>
        <dbReference type="ChEBI" id="CHEBI:30616"/>
    </ligand>
</feature>
<keyword evidence="4 8" id="KW-0479">Metal-binding</keyword>
<comment type="similarity">
    <text evidence="1 8">Belongs to the SELO family.</text>
</comment>
<dbReference type="OrthoDB" id="9773505at2"/>
<dbReference type="EMBL" id="AVBF01000003">
    <property type="protein sequence ID" value="KGP74315.1"/>
    <property type="molecule type" value="Genomic_DNA"/>
</dbReference>